<keyword evidence="10" id="KW-1185">Reference proteome</keyword>
<dbReference type="FunFam" id="1.20.5.170:FF:000036">
    <property type="entry name" value="ABSCISIC ACID-INSENSITIVE 5-like protein 2"/>
    <property type="match status" value="1"/>
</dbReference>
<proteinExistence type="predicted"/>
<dbReference type="PROSITE" id="PS50217">
    <property type="entry name" value="BZIP"/>
    <property type="match status" value="1"/>
</dbReference>
<protein>
    <recommendedName>
        <fullName evidence="8">BZIP domain-containing protein</fullName>
    </recommendedName>
</protein>
<dbReference type="GO" id="GO:0045893">
    <property type="term" value="P:positive regulation of DNA-templated transcription"/>
    <property type="evidence" value="ECO:0007669"/>
    <property type="project" value="InterPro"/>
</dbReference>
<reference evidence="10" key="1">
    <citation type="journal article" date="2016" name="Nature">
        <title>The genome of the seagrass Zostera marina reveals angiosperm adaptation to the sea.</title>
        <authorList>
            <person name="Olsen J.L."/>
            <person name="Rouze P."/>
            <person name="Verhelst B."/>
            <person name="Lin Y.-C."/>
            <person name="Bayer T."/>
            <person name="Collen J."/>
            <person name="Dattolo E."/>
            <person name="De Paoli E."/>
            <person name="Dittami S."/>
            <person name="Maumus F."/>
            <person name="Michel G."/>
            <person name="Kersting A."/>
            <person name="Lauritano C."/>
            <person name="Lohaus R."/>
            <person name="Toepel M."/>
            <person name="Tonon T."/>
            <person name="Vanneste K."/>
            <person name="Amirebrahimi M."/>
            <person name="Brakel J."/>
            <person name="Bostroem C."/>
            <person name="Chovatia M."/>
            <person name="Grimwood J."/>
            <person name="Jenkins J.W."/>
            <person name="Jueterbock A."/>
            <person name="Mraz A."/>
            <person name="Stam W.T."/>
            <person name="Tice H."/>
            <person name="Bornberg-Bauer E."/>
            <person name="Green P.J."/>
            <person name="Pearson G.A."/>
            <person name="Procaccini G."/>
            <person name="Duarte C.M."/>
            <person name="Schmutz J."/>
            <person name="Reusch T.B.H."/>
            <person name="Van de Peer Y."/>
        </authorList>
    </citation>
    <scope>NUCLEOTIDE SEQUENCE [LARGE SCALE GENOMIC DNA]</scope>
    <source>
        <strain evidence="10">cv. Finnish</strain>
    </source>
</reference>
<dbReference type="OrthoDB" id="644067at2759"/>
<comment type="caution">
    <text evidence="9">The sequence shown here is derived from an EMBL/GenBank/DDBJ whole genome shotgun (WGS) entry which is preliminary data.</text>
</comment>
<dbReference type="EMBL" id="LFYR01001623">
    <property type="protein sequence ID" value="KMZ60225.1"/>
    <property type="molecule type" value="Genomic_DNA"/>
</dbReference>
<organism evidence="9 10">
    <name type="scientific">Zostera marina</name>
    <name type="common">Eelgrass</name>
    <dbReference type="NCBI Taxonomy" id="29655"/>
    <lineage>
        <taxon>Eukaryota</taxon>
        <taxon>Viridiplantae</taxon>
        <taxon>Streptophyta</taxon>
        <taxon>Embryophyta</taxon>
        <taxon>Tracheophyta</taxon>
        <taxon>Spermatophyta</taxon>
        <taxon>Magnoliopsida</taxon>
        <taxon>Liliopsida</taxon>
        <taxon>Zosteraceae</taxon>
        <taxon>Zostera</taxon>
    </lineage>
</organism>
<evidence type="ECO:0000256" key="5">
    <source>
        <dbReference type="ARBA" id="ARBA00023163"/>
    </source>
</evidence>
<dbReference type="STRING" id="29655.A0A0K9NW92"/>
<dbReference type="PANTHER" id="PTHR22952">
    <property type="entry name" value="CAMP-RESPONSE ELEMENT BINDING PROTEIN-RELATED"/>
    <property type="match status" value="1"/>
</dbReference>
<comment type="subcellular location">
    <subcellularLocation>
        <location evidence="1">Nucleus</location>
    </subcellularLocation>
</comment>
<gene>
    <name evidence="9" type="ORF">ZOSMA_5G00900</name>
</gene>
<dbReference type="CDD" id="cd14707">
    <property type="entry name" value="bZIP_plant_BZIP46"/>
    <property type="match status" value="1"/>
</dbReference>
<dbReference type="GO" id="GO:0003700">
    <property type="term" value="F:DNA-binding transcription factor activity"/>
    <property type="evidence" value="ECO:0007669"/>
    <property type="project" value="InterPro"/>
</dbReference>
<dbReference type="SMR" id="A0A0K9NW92"/>
<keyword evidence="2" id="KW-0938">Abscisic acid signaling pathway</keyword>
<dbReference type="PANTHER" id="PTHR22952:SF175">
    <property type="entry name" value="PROTEIN ABSCISIC ACID-INSENSITIVE 5"/>
    <property type="match status" value="1"/>
</dbReference>
<evidence type="ECO:0000259" key="8">
    <source>
        <dbReference type="PROSITE" id="PS50217"/>
    </source>
</evidence>
<dbReference type="GO" id="GO:0003677">
    <property type="term" value="F:DNA binding"/>
    <property type="evidence" value="ECO:0007669"/>
    <property type="project" value="UniProtKB-KW"/>
</dbReference>
<dbReference type="Pfam" id="PF00170">
    <property type="entry name" value="bZIP_1"/>
    <property type="match status" value="1"/>
</dbReference>
<feature type="coiled-coil region" evidence="7">
    <location>
        <begin position="170"/>
        <end position="197"/>
    </location>
</feature>
<dbReference type="Gene3D" id="1.20.5.170">
    <property type="match status" value="1"/>
</dbReference>
<dbReference type="AlphaFoldDB" id="A0A0K9NW92"/>
<name>A0A0K9NW92_ZOSMR</name>
<evidence type="ECO:0000313" key="9">
    <source>
        <dbReference type="EMBL" id="KMZ60225.1"/>
    </source>
</evidence>
<sequence length="230" mass="26486">MESCSSEKPIIPMEELAEEEEAVSVLLADSVVVDNNNNNNTFGSMNMDDFLTNIWTTEESNQNIPATGVRKSQEEVWSDMHTVQQQQQQPCQFTPVDAPRQPNFEEMTLEAFLVKAGVVRDYPKCNPTGDGRAMRKKRALEGPMVERRQKRMIKNRESAARSRSRKQAYTVELETEVDNLNRENSRLDEEHKILAARRCQMIVDSLSDRINRRKPPDAGQKLRRCITCLW</sequence>
<dbReference type="InterPro" id="IPR043452">
    <property type="entry name" value="BZIP46-like"/>
</dbReference>
<keyword evidence="7" id="KW-0175">Coiled coil</keyword>
<dbReference type="GO" id="GO:0009738">
    <property type="term" value="P:abscisic acid-activated signaling pathway"/>
    <property type="evidence" value="ECO:0007669"/>
    <property type="project" value="UniProtKB-KW"/>
</dbReference>
<evidence type="ECO:0000256" key="3">
    <source>
        <dbReference type="ARBA" id="ARBA00023015"/>
    </source>
</evidence>
<keyword evidence="6" id="KW-0539">Nucleus</keyword>
<dbReference type="GO" id="GO:0005634">
    <property type="term" value="C:nucleus"/>
    <property type="evidence" value="ECO:0000318"/>
    <property type="project" value="GO_Central"/>
</dbReference>
<evidence type="ECO:0000256" key="1">
    <source>
        <dbReference type="ARBA" id="ARBA00004123"/>
    </source>
</evidence>
<dbReference type="SUPFAM" id="SSF57959">
    <property type="entry name" value="Leucine zipper domain"/>
    <property type="match status" value="1"/>
</dbReference>
<feature type="domain" description="BZIP" evidence="8">
    <location>
        <begin position="145"/>
        <end position="194"/>
    </location>
</feature>
<keyword evidence="5" id="KW-0804">Transcription</keyword>
<evidence type="ECO:0000256" key="7">
    <source>
        <dbReference type="SAM" id="Coils"/>
    </source>
</evidence>
<accession>A0A0K9NW92</accession>
<keyword evidence="3" id="KW-0805">Transcription regulation</keyword>
<evidence type="ECO:0000313" key="10">
    <source>
        <dbReference type="Proteomes" id="UP000036987"/>
    </source>
</evidence>
<evidence type="ECO:0000256" key="6">
    <source>
        <dbReference type="ARBA" id="ARBA00023242"/>
    </source>
</evidence>
<evidence type="ECO:0000256" key="4">
    <source>
        <dbReference type="ARBA" id="ARBA00023125"/>
    </source>
</evidence>
<keyword evidence="4" id="KW-0238">DNA-binding</keyword>
<dbReference type="InterPro" id="IPR004827">
    <property type="entry name" value="bZIP"/>
</dbReference>
<dbReference type="InterPro" id="IPR046347">
    <property type="entry name" value="bZIP_sf"/>
</dbReference>
<dbReference type="SMART" id="SM00338">
    <property type="entry name" value="BRLZ"/>
    <property type="match status" value="1"/>
</dbReference>
<dbReference type="Proteomes" id="UP000036987">
    <property type="component" value="Unassembled WGS sequence"/>
</dbReference>
<evidence type="ECO:0000256" key="2">
    <source>
        <dbReference type="ARBA" id="ARBA00022682"/>
    </source>
</evidence>